<dbReference type="OrthoDB" id="2126411at2759"/>
<dbReference type="InterPro" id="IPR055325">
    <property type="entry name" value="CF161"/>
</dbReference>
<sequence length="305" mass="35330">MDYEDDEQNSRKNPPSNRIIYSLPCRLGLWQNEEEIRQSKCKAIENKRDNCQMLVQLTKKMVRNMLKPVGLEVEEACMFYGKNYMIKSSGFNNVKYVDCSKGLYLTGLITEKELPTCQHFRHGCGLSASPMEESFTRNSFALIKYSSYPGNKVGDPVYYGEDIMIKISKSQVPLYVQCENHTIDTFGSHLSLRLTSIPDVYCKFKVFHWNPQKRQEFLGTTFTPRTKVVIQHTASGQNLAVETLSWMPTFFGPECNVSCHTYLDSHKMETDENFWMFKNAHRVQVLNRMFHMAAQEEETNNNSTL</sequence>
<reference evidence="1" key="1">
    <citation type="submission" date="2022-01" db="EMBL/GenBank/DDBJ databases">
        <authorList>
            <person name="King R."/>
        </authorList>
    </citation>
    <scope>NUCLEOTIDE SEQUENCE</scope>
</reference>
<dbReference type="AlphaFoldDB" id="A0A9N9MN08"/>
<proteinExistence type="predicted"/>
<dbReference type="PANTHER" id="PTHR24274">
    <property type="entry name" value="CILIA- AND FLAGELLA-ASSOCIATED PROTEIN 161"/>
    <property type="match status" value="1"/>
</dbReference>
<keyword evidence="2" id="KW-1185">Reference proteome</keyword>
<dbReference type="EMBL" id="OU892279">
    <property type="protein sequence ID" value="CAG9765616.1"/>
    <property type="molecule type" value="Genomic_DNA"/>
</dbReference>
<dbReference type="GO" id="GO:0060271">
    <property type="term" value="P:cilium assembly"/>
    <property type="evidence" value="ECO:0007669"/>
    <property type="project" value="TreeGrafter"/>
</dbReference>
<dbReference type="PANTHER" id="PTHR24274:SF1">
    <property type="entry name" value="CILIA- AND FLAGELLA-ASSOCIATED PROTEIN 161"/>
    <property type="match status" value="1"/>
</dbReference>
<evidence type="ECO:0000313" key="2">
    <source>
        <dbReference type="Proteomes" id="UP001152799"/>
    </source>
</evidence>
<organism evidence="1 2">
    <name type="scientific">Ceutorhynchus assimilis</name>
    <name type="common">cabbage seed weevil</name>
    <dbReference type="NCBI Taxonomy" id="467358"/>
    <lineage>
        <taxon>Eukaryota</taxon>
        <taxon>Metazoa</taxon>
        <taxon>Ecdysozoa</taxon>
        <taxon>Arthropoda</taxon>
        <taxon>Hexapoda</taxon>
        <taxon>Insecta</taxon>
        <taxon>Pterygota</taxon>
        <taxon>Neoptera</taxon>
        <taxon>Endopterygota</taxon>
        <taxon>Coleoptera</taxon>
        <taxon>Polyphaga</taxon>
        <taxon>Cucujiformia</taxon>
        <taxon>Curculionidae</taxon>
        <taxon>Ceutorhynchinae</taxon>
        <taxon>Ceutorhynchus</taxon>
    </lineage>
</organism>
<dbReference type="GO" id="GO:0031514">
    <property type="term" value="C:motile cilium"/>
    <property type="evidence" value="ECO:0007669"/>
    <property type="project" value="TreeGrafter"/>
</dbReference>
<name>A0A9N9MN08_9CUCU</name>
<evidence type="ECO:0000313" key="1">
    <source>
        <dbReference type="EMBL" id="CAG9765616.1"/>
    </source>
</evidence>
<gene>
    <name evidence="1" type="ORF">CEUTPL_LOCUS6221</name>
</gene>
<dbReference type="Pfam" id="PF24569">
    <property type="entry name" value="CFAP161"/>
    <property type="match status" value="2"/>
</dbReference>
<dbReference type="Proteomes" id="UP001152799">
    <property type="component" value="Chromosome 3"/>
</dbReference>
<protein>
    <submittedName>
        <fullName evidence="1">Uncharacterized protein</fullName>
    </submittedName>
</protein>
<accession>A0A9N9MN08</accession>